<proteinExistence type="predicted"/>
<accession>A0A5C5WDN8</accession>
<dbReference type="EMBL" id="SJPH01000001">
    <property type="protein sequence ID" value="TWT48750.1"/>
    <property type="molecule type" value="Genomic_DNA"/>
</dbReference>
<dbReference type="GO" id="GO:0047244">
    <property type="term" value="F:N-acetylglucosaminyldiphosphoundecaprenol N-acetyl-beta-D-mannosaminyltransferase activity"/>
    <property type="evidence" value="ECO:0007669"/>
    <property type="project" value="UniProtKB-EC"/>
</dbReference>
<dbReference type="AlphaFoldDB" id="A0A5C5WDN8"/>
<dbReference type="Proteomes" id="UP000318995">
    <property type="component" value="Unassembled WGS sequence"/>
</dbReference>
<evidence type="ECO:0000256" key="1">
    <source>
        <dbReference type="ARBA" id="ARBA00022676"/>
    </source>
</evidence>
<keyword evidence="4" id="KW-1185">Reference proteome</keyword>
<dbReference type="Pfam" id="PF03808">
    <property type="entry name" value="Glyco_tran_WecG"/>
    <property type="match status" value="1"/>
</dbReference>
<evidence type="ECO:0000313" key="3">
    <source>
        <dbReference type="EMBL" id="TWT48750.1"/>
    </source>
</evidence>
<name>A0A5C5WDN8_9BACT</name>
<dbReference type="PANTHER" id="PTHR34136:SF1">
    <property type="entry name" value="UDP-N-ACETYL-D-MANNOSAMINURONIC ACID TRANSFERASE"/>
    <property type="match status" value="1"/>
</dbReference>
<reference evidence="3 4" key="1">
    <citation type="submission" date="2019-02" db="EMBL/GenBank/DDBJ databases">
        <title>Deep-cultivation of Planctomycetes and their phenomic and genomic characterization uncovers novel biology.</title>
        <authorList>
            <person name="Wiegand S."/>
            <person name="Jogler M."/>
            <person name="Boedeker C."/>
            <person name="Pinto D."/>
            <person name="Vollmers J."/>
            <person name="Rivas-Marin E."/>
            <person name="Kohn T."/>
            <person name="Peeters S.H."/>
            <person name="Heuer A."/>
            <person name="Rast P."/>
            <person name="Oberbeckmann S."/>
            <person name="Bunk B."/>
            <person name="Jeske O."/>
            <person name="Meyerdierks A."/>
            <person name="Storesund J.E."/>
            <person name="Kallscheuer N."/>
            <person name="Luecker S."/>
            <person name="Lage O.M."/>
            <person name="Pohl T."/>
            <person name="Merkel B.J."/>
            <person name="Hornburger P."/>
            <person name="Mueller R.-W."/>
            <person name="Bruemmer F."/>
            <person name="Labrenz M."/>
            <person name="Spormann A.M."/>
            <person name="Op Den Camp H."/>
            <person name="Overmann J."/>
            <person name="Amann R."/>
            <person name="Jetten M.S.M."/>
            <person name="Mascher T."/>
            <person name="Medema M.H."/>
            <person name="Devos D.P."/>
            <person name="Kaster A.-K."/>
            <person name="Ovreas L."/>
            <person name="Rohde M."/>
            <person name="Galperin M.Y."/>
            <person name="Jogler C."/>
        </authorList>
    </citation>
    <scope>NUCLEOTIDE SEQUENCE [LARGE SCALE GENOMIC DNA]</scope>
    <source>
        <strain evidence="3 4">Pla111</strain>
    </source>
</reference>
<evidence type="ECO:0000256" key="2">
    <source>
        <dbReference type="ARBA" id="ARBA00022679"/>
    </source>
</evidence>
<protein>
    <submittedName>
        <fullName evidence="3">Putative N-acetylmannosaminyltransferase</fullName>
        <ecNumber evidence="3">2.4.1.187</ecNumber>
    </submittedName>
</protein>
<dbReference type="InterPro" id="IPR004629">
    <property type="entry name" value="WecG_TagA_CpsF"/>
</dbReference>
<dbReference type="NCBIfam" id="TIGR00696">
    <property type="entry name" value="wecG_tagA_cpsF"/>
    <property type="match status" value="1"/>
</dbReference>
<sequence length="302" mass="33138">MPLSLLTLPSEMDPLALEPAVAIAPQPIDSAELISSAAEAPAERVRLFGMAIHQLTLGAAAEQLLDWCRTDQTSCRYVVTPNVDHVVMHHHRADLRGAYEKAALVVADGAPLIAASRLLGKPLPERVAGSDLVPHLFSAAQQRGGQPLRLFLLGAGPGVAERAAANVHERWPLVKCVGTYCPPLGFEHDEAENQRILAAIAAARPDVLVIGLGAPKQELWVSRFHEQIAARVALCAGATIDFLAGEKKRSPRWMQRMGLEWAHRLLSEPRRLAGRYSRDAWIFPQLVWRELRRTPHEAPSRP</sequence>
<gene>
    <name evidence="3" type="primary">tagA_1</name>
    <name evidence="3" type="ORF">Pla111_05250</name>
</gene>
<dbReference type="RefSeq" id="WP_231930595.1">
    <property type="nucleotide sequence ID" value="NZ_SJPH01000001.1"/>
</dbReference>
<comment type="caution">
    <text evidence="3">The sequence shown here is derived from an EMBL/GenBank/DDBJ whole genome shotgun (WGS) entry which is preliminary data.</text>
</comment>
<evidence type="ECO:0000313" key="4">
    <source>
        <dbReference type="Proteomes" id="UP000318995"/>
    </source>
</evidence>
<keyword evidence="1 3" id="KW-0328">Glycosyltransferase</keyword>
<dbReference type="CDD" id="cd06533">
    <property type="entry name" value="Glyco_transf_WecG_TagA"/>
    <property type="match status" value="1"/>
</dbReference>
<dbReference type="EC" id="2.4.1.187" evidence="3"/>
<keyword evidence="2 3" id="KW-0808">Transferase</keyword>
<organism evidence="3 4">
    <name type="scientific">Botrimarina hoheduenensis</name>
    <dbReference type="NCBI Taxonomy" id="2528000"/>
    <lineage>
        <taxon>Bacteria</taxon>
        <taxon>Pseudomonadati</taxon>
        <taxon>Planctomycetota</taxon>
        <taxon>Planctomycetia</taxon>
        <taxon>Pirellulales</taxon>
        <taxon>Lacipirellulaceae</taxon>
        <taxon>Botrimarina</taxon>
    </lineage>
</organism>
<dbReference type="PANTHER" id="PTHR34136">
    <property type="match status" value="1"/>
</dbReference>